<keyword evidence="11 14" id="KW-0067">ATP-binding</keyword>
<dbReference type="InterPro" id="IPR006204">
    <property type="entry name" value="GHMP_kinase_N_dom"/>
</dbReference>
<evidence type="ECO:0000256" key="11">
    <source>
        <dbReference type="ARBA" id="ARBA00022840"/>
    </source>
</evidence>
<keyword evidence="10 14" id="KW-0418">Kinase</keyword>
<dbReference type="AlphaFoldDB" id="F7XN07"/>
<feature type="domain" description="GHMP kinase N-terminal" evidence="15">
    <location>
        <begin position="60"/>
        <end position="148"/>
    </location>
</feature>
<dbReference type="NCBIfam" id="TIGR01920">
    <property type="entry name" value="Shik_kin_archae"/>
    <property type="match status" value="1"/>
</dbReference>
<evidence type="ECO:0000256" key="2">
    <source>
        <dbReference type="ARBA" id="ARBA00004842"/>
    </source>
</evidence>
<dbReference type="HAMAP" id="MF_00370">
    <property type="entry name" value="Shik_kinase_arch"/>
    <property type="match status" value="1"/>
</dbReference>
<feature type="binding site" evidence="14">
    <location>
        <begin position="87"/>
        <end position="97"/>
    </location>
    <ligand>
        <name>ATP</name>
        <dbReference type="ChEBI" id="CHEBI:30616"/>
    </ligand>
</feature>
<dbReference type="HOGENOM" id="CLU_073768_0_0_2"/>
<dbReference type="InterPro" id="IPR036554">
    <property type="entry name" value="GHMP_kinase_C_sf"/>
</dbReference>
<dbReference type="GO" id="GO:0005737">
    <property type="term" value="C:cytoplasm"/>
    <property type="evidence" value="ECO:0007669"/>
    <property type="project" value="UniProtKB-SubCell"/>
</dbReference>
<evidence type="ECO:0000313" key="17">
    <source>
        <dbReference type="Proteomes" id="UP000006622"/>
    </source>
</evidence>
<evidence type="ECO:0000313" key="16">
    <source>
        <dbReference type="EMBL" id="AEH61116.1"/>
    </source>
</evidence>
<dbReference type="EMBL" id="CP002101">
    <property type="protein sequence ID" value="AEH61116.1"/>
    <property type="molecule type" value="Genomic_DNA"/>
</dbReference>
<dbReference type="GO" id="GO:0009073">
    <property type="term" value="P:aromatic amino acid family biosynthetic process"/>
    <property type="evidence" value="ECO:0007669"/>
    <property type="project" value="UniProtKB-KW"/>
</dbReference>
<dbReference type="InterPro" id="IPR010189">
    <property type="entry name" value="SK_arc"/>
</dbReference>
<dbReference type="STRING" id="679901.Mzhil_1262"/>
<dbReference type="GeneID" id="10822898"/>
<evidence type="ECO:0000256" key="1">
    <source>
        <dbReference type="ARBA" id="ARBA00004496"/>
    </source>
</evidence>
<dbReference type="Pfam" id="PF00288">
    <property type="entry name" value="GHMP_kinases_N"/>
    <property type="match status" value="1"/>
</dbReference>
<dbReference type="PANTHER" id="PTHR20861">
    <property type="entry name" value="HOMOSERINE/4-DIPHOSPHOCYTIDYL-2-C-METHYL-D-ERYTHRITOL KINASE"/>
    <property type="match status" value="1"/>
</dbReference>
<dbReference type="KEGG" id="mzh:Mzhil_1262"/>
<comment type="similarity">
    <text evidence="3 14">Belongs to the GHMP kinase family. Archaeal shikimate kinase subfamily.</text>
</comment>
<evidence type="ECO:0000256" key="3">
    <source>
        <dbReference type="ARBA" id="ARBA00010202"/>
    </source>
</evidence>
<gene>
    <name evidence="14" type="primary">aroK</name>
    <name evidence="16" type="ordered locus">Mzhil_1262</name>
</gene>
<evidence type="ECO:0000256" key="13">
    <source>
        <dbReference type="ARBA" id="ARBA00048567"/>
    </source>
</evidence>
<evidence type="ECO:0000256" key="9">
    <source>
        <dbReference type="ARBA" id="ARBA00022741"/>
    </source>
</evidence>
<dbReference type="GO" id="GO:0005524">
    <property type="term" value="F:ATP binding"/>
    <property type="evidence" value="ECO:0007669"/>
    <property type="project" value="UniProtKB-UniRule"/>
</dbReference>
<dbReference type="GO" id="GO:0008652">
    <property type="term" value="P:amino acid biosynthetic process"/>
    <property type="evidence" value="ECO:0007669"/>
    <property type="project" value="UniProtKB-KW"/>
</dbReference>
<evidence type="ECO:0000256" key="4">
    <source>
        <dbReference type="ARBA" id="ARBA00012154"/>
    </source>
</evidence>
<comment type="catalytic activity">
    <reaction evidence="13 14">
        <text>shikimate + ATP = 3-phosphoshikimate + ADP + H(+)</text>
        <dbReference type="Rhea" id="RHEA:13121"/>
        <dbReference type="ChEBI" id="CHEBI:15378"/>
        <dbReference type="ChEBI" id="CHEBI:30616"/>
        <dbReference type="ChEBI" id="CHEBI:36208"/>
        <dbReference type="ChEBI" id="CHEBI:145989"/>
        <dbReference type="ChEBI" id="CHEBI:456216"/>
        <dbReference type="EC" id="2.7.1.71"/>
    </reaction>
</comment>
<protein>
    <recommendedName>
        <fullName evidence="5 14">Shikimate kinase</fullName>
        <shortName evidence="14">SK</shortName>
        <ecNumber evidence="4 14">2.7.1.71</ecNumber>
    </recommendedName>
</protein>
<dbReference type="RefSeq" id="WP_013898553.1">
    <property type="nucleotide sequence ID" value="NC_015676.1"/>
</dbReference>
<dbReference type="GO" id="GO:0004765">
    <property type="term" value="F:shikimate kinase activity"/>
    <property type="evidence" value="ECO:0007669"/>
    <property type="project" value="UniProtKB-UniRule"/>
</dbReference>
<evidence type="ECO:0000256" key="12">
    <source>
        <dbReference type="ARBA" id="ARBA00023141"/>
    </source>
</evidence>
<organism evidence="16 17">
    <name type="scientific">Methanosalsum zhilinae (strain DSM 4017 / NBRC 107636 / OCM 62 / WeN5)</name>
    <name type="common">Methanohalophilus zhilinae</name>
    <dbReference type="NCBI Taxonomy" id="679901"/>
    <lineage>
        <taxon>Archaea</taxon>
        <taxon>Methanobacteriati</taxon>
        <taxon>Methanobacteriota</taxon>
        <taxon>Stenosarchaea group</taxon>
        <taxon>Methanomicrobia</taxon>
        <taxon>Methanosarcinales</taxon>
        <taxon>Methanosarcinaceae</taxon>
        <taxon>Methanosalsum</taxon>
    </lineage>
</organism>
<dbReference type="SUPFAM" id="SSF55060">
    <property type="entry name" value="GHMP Kinase, C-terminal domain"/>
    <property type="match status" value="1"/>
</dbReference>
<name>F7XN07_METZD</name>
<proteinExistence type="inferred from homology"/>
<comment type="subcellular location">
    <subcellularLocation>
        <location evidence="1 14">Cytoplasm</location>
    </subcellularLocation>
</comment>
<keyword evidence="7 14" id="KW-0028">Amino-acid biosynthesis</keyword>
<dbReference type="OrthoDB" id="9602at2157"/>
<evidence type="ECO:0000256" key="5">
    <source>
        <dbReference type="ARBA" id="ARBA00013853"/>
    </source>
</evidence>
<keyword evidence="8 14" id="KW-0808">Transferase</keyword>
<evidence type="ECO:0000259" key="15">
    <source>
        <dbReference type="Pfam" id="PF00288"/>
    </source>
</evidence>
<dbReference type="Proteomes" id="UP000006622">
    <property type="component" value="Chromosome"/>
</dbReference>
<dbReference type="PANTHER" id="PTHR20861:SF3">
    <property type="entry name" value="SHIKIMATE KINASE"/>
    <property type="match status" value="1"/>
</dbReference>
<dbReference type="EC" id="2.7.1.71" evidence="4 14"/>
<evidence type="ECO:0000256" key="14">
    <source>
        <dbReference type="HAMAP-Rule" id="MF_00370"/>
    </source>
</evidence>
<keyword evidence="6 14" id="KW-0963">Cytoplasm</keyword>
<sequence>MELNGQGYATGAGTIINAIATWKGAAFGIDLKTYAQVDLSQKYPGIKGIIENNPGADTRLIERAVELVLEHFNMKFGGTVSTTTQIPLASGLKSSSAAANASVIATLDAIGETMDPLDAVKIGVQAARDVGVTVTGAFDDACASLLGGVVITDNSSMELIKRENVEMEVLILSPDRKAYSSQTDVIRSKLMAPWIDIAYGLALEGKYENAMTLNGFLYCSALGFDSEPLMKGLEAGINGVSLSGTGPSYVALVDHDKVSTLQKYWNELNISGNMIKTKINNEPSMKSR</sequence>
<dbReference type="SUPFAM" id="SSF54211">
    <property type="entry name" value="Ribosomal protein S5 domain 2-like"/>
    <property type="match status" value="1"/>
</dbReference>
<dbReference type="PIRSF" id="PIRSF005758">
    <property type="entry name" value="Shikimt_kin_arch"/>
    <property type="match status" value="1"/>
</dbReference>
<accession>F7XN07</accession>
<dbReference type="InterPro" id="IPR014721">
    <property type="entry name" value="Ribsml_uS5_D2-typ_fold_subgr"/>
</dbReference>
<evidence type="ECO:0000256" key="8">
    <source>
        <dbReference type="ARBA" id="ARBA00022679"/>
    </source>
</evidence>
<keyword evidence="17" id="KW-1185">Reference proteome</keyword>
<dbReference type="UniPathway" id="UPA00053">
    <property type="reaction ID" value="UER00088"/>
</dbReference>
<evidence type="ECO:0000256" key="7">
    <source>
        <dbReference type="ARBA" id="ARBA00022605"/>
    </source>
</evidence>
<dbReference type="GO" id="GO:0009423">
    <property type="term" value="P:chorismate biosynthetic process"/>
    <property type="evidence" value="ECO:0007669"/>
    <property type="project" value="UniProtKB-UniRule"/>
</dbReference>
<comment type="pathway">
    <text evidence="2 14">Metabolic intermediate biosynthesis; chorismate biosynthesis; chorismate from D-erythrose 4-phosphate and phosphoenolpyruvate: step 5/7.</text>
</comment>
<reference evidence="16" key="1">
    <citation type="submission" date="2010-07" db="EMBL/GenBank/DDBJ databases">
        <title>The complete genome of Methanosalsum zhilinae DSM 4017.</title>
        <authorList>
            <consortium name="US DOE Joint Genome Institute (JGI-PGF)"/>
            <person name="Lucas S."/>
            <person name="Copeland A."/>
            <person name="Lapidus A."/>
            <person name="Glavina del Rio T."/>
            <person name="Dalin E."/>
            <person name="Tice H."/>
            <person name="Bruce D."/>
            <person name="Goodwin L."/>
            <person name="Pitluck S."/>
            <person name="Kyrpides N."/>
            <person name="Mavromatis K."/>
            <person name="Ovchinnikova G."/>
            <person name="Daligault H."/>
            <person name="Detter J.C."/>
            <person name="Han C."/>
            <person name="Tapia R."/>
            <person name="Larimer F."/>
            <person name="Land M."/>
            <person name="Hauser L."/>
            <person name="Markowitz V."/>
            <person name="Cheng J.-F."/>
            <person name="Hugenholtz P."/>
            <person name="Woyke T."/>
            <person name="Wu D."/>
            <person name="Spring S."/>
            <person name="Schueler E."/>
            <person name="Brambilla E."/>
            <person name="Klenk H.-P."/>
            <person name="Eisen J.A."/>
        </authorList>
    </citation>
    <scope>NUCLEOTIDE SEQUENCE</scope>
    <source>
        <strain evidence="16">DSM 4017</strain>
    </source>
</reference>
<evidence type="ECO:0000256" key="10">
    <source>
        <dbReference type="ARBA" id="ARBA00022777"/>
    </source>
</evidence>
<evidence type="ECO:0000256" key="6">
    <source>
        <dbReference type="ARBA" id="ARBA00022490"/>
    </source>
</evidence>
<keyword evidence="9 14" id="KW-0547">Nucleotide-binding</keyword>
<keyword evidence="12 14" id="KW-0057">Aromatic amino acid biosynthesis</keyword>
<dbReference type="InterPro" id="IPR020568">
    <property type="entry name" value="Ribosomal_Su5_D2-typ_SF"/>
</dbReference>
<dbReference type="Gene3D" id="3.30.230.10">
    <property type="match status" value="1"/>
</dbReference>